<dbReference type="GeneID" id="20326820"/>
<feature type="non-terminal residue" evidence="4">
    <location>
        <position position="113"/>
    </location>
</feature>
<organism evidence="4 5">
    <name type="scientific">Opisthorchis viverrini</name>
    <name type="common">Southeast Asian liver fluke</name>
    <dbReference type="NCBI Taxonomy" id="6198"/>
    <lineage>
        <taxon>Eukaryota</taxon>
        <taxon>Metazoa</taxon>
        <taxon>Spiralia</taxon>
        <taxon>Lophotrochozoa</taxon>
        <taxon>Platyhelminthes</taxon>
        <taxon>Trematoda</taxon>
        <taxon>Digenea</taxon>
        <taxon>Opisthorchiida</taxon>
        <taxon>Opisthorchiata</taxon>
        <taxon>Opisthorchiidae</taxon>
        <taxon>Opisthorchis</taxon>
    </lineage>
</organism>
<evidence type="ECO:0000256" key="1">
    <source>
        <dbReference type="ARBA" id="ARBA00004123"/>
    </source>
</evidence>
<evidence type="ECO:0000313" key="4">
    <source>
        <dbReference type="EMBL" id="KER33149.1"/>
    </source>
</evidence>
<dbReference type="CTD" id="20326820"/>
<dbReference type="EMBL" id="KL596627">
    <property type="protein sequence ID" value="KER33149.1"/>
    <property type="molecule type" value="Genomic_DNA"/>
</dbReference>
<dbReference type="OrthoDB" id="417678at2759"/>
<evidence type="ECO:0000256" key="2">
    <source>
        <dbReference type="ARBA" id="ARBA00010849"/>
    </source>
</evidence>
<evidence type="ECO:0000256" key="3">
    <source>
        <dbReference type="ARBA" id="ARBA00023242"/>
    </source>
</evidence>
<accession>A0A075AJC6</accession>
<dbReference type="Proteomes" id="UP000054324">
    <property type="component" value="Unassembled WGS sequence"/>
</dbReference>
<comment type="similarity">
    <text evidence="2">Belongs to the dpy-30 family.</text>
</comment>
<evidence type="ECO:0000313" key="5">
    <source>
        <dbReference type="Proteomes" id="UP000054324"/>
    </source>
</evidence>
<name>A0A075AJC6_OPIVI</name>
<dbReference type="RefSeq" id="XP_009163098.1">
    <property type="nucleotide sequence ID" value="XM_009164834.1"/>
</dbReference>
<comment type="subcellular location">
    <subcellularLocation>
        <location evidence="1">Nucleus</location>
    </subcellularLocation>
</comment>
<keyword evidence="3" id="KW-0539">Nucleus</keyword>
<reference evidence="4 5" key="1">
    <citation type="submission" date="2013-11" db="EMBL/GenBank/DDBJ databases">
        <title>Opisthorchis viverrini - life in the bile duct.</title>
        <authorList>
            <person name="Young N.D."/>
            <person name="Nagarajan N."/>
            <person name="Lin S.J."/>
            <person name="Korhonen P.K."/>
            <person name="Jex A.R."/>
            <person name="Hall R.S."/>
            <person name="Safavi-Hemami H."/>
            <person name="Kaewkong W."/>
            <person name="Bertrand D."/>
            <person name="Gao S."/>
            <person name="Seet Q."/>
            <person name="Wongkham S."/>
            <person name="Teh B.T."/>
            <person name="Wongkham C."/>
            <person name="Intapan P.M."/>
            <person name="Maleewong W."/>
            <person name="Yang X."/>
            <person name="Hu M."/>
            <person name="Wang Z."/>
            <person name="Hofmann A."/>
            <person name="Sternberg P.W."/>
            <person name="Tan P."/>
            <person name="Wang J."/>
            <person name="Gasser R.B."/>
        </authorList>
    </citation>
    <scope>NUCLEOTIDE SEQUENCE [LARGE SCALE GENOMIC DNA]</scope>
</reference>
<dbReference type="STRING" id="6198.A0A075AJC6"/>
<proteinExistence type="inferred from homology"/>
<protein>
    <recommendedName>
        <fullName evidence="6">Dpy-30 motif protein</fullName>
    </recommendedName>
</protein>
<dbReference type="InterPro" id="IPR049629">
    <property type="entry name" value="DPY30_SDC1_DD"/>
</dbReference>
<dbReference type="Pfam" id="PF05186">
    <property type="entry name" value="Dpy-30"/>
    <property type="match status" value="1"/>
</dbReference>
<keyword evidence="5" id="KW-1185">Reference proteome</keyword>
<dbReference type="CDD" id="cd22965">
    <property type="entry name" value="DD_DPY30_SDC1"/>
    <property type="match status" value="1"/>
</dbReference>
<sequence>MDSHKHPFSSADIMERSKVESEVVEAEVVGGDVEKSLPVQLAPSLIDFVQLIMSTRKPDTDPVELQALPTRHYLEKTVVPVLILGLQSLVKERPPKPIEYLAAFLIKNKHLEC</sequence>
<dbReference type="Gene3D" id="1.20.890.10">
    <property type="entry name" value="cAMP-dependent protein kinase regulatory subunit, dimerization-anchoring domain"/>
    <property type="match status" value="1"/>
</dbReference>
<dbReference type="KEGG" id="ovi:T265_12652"/>
<dbReference type="InterPro" id="IPR007858">
    <property type="entry name" value="Dpy-30_motif"/>
</dbReference>
<gene>
    <name evidence="4" type="ORF">T265_12652</name>
</gene>
<dbReference type="GO" id="GO:0005634">
    <property type="term" value="C:nucleus"/>
    <property type="evidence" value="ECO:0007669"/>
    <property type="project" value="UniProtKB-SubCell"/>
</dbReference>
<evidence type="ECO:0008006" key="6">
    <source>
        <dbReference type="Google" id="ProtNLM"/>
    </source>
</evidence>
<dbReference type="AlphaFoldDB" id="A0A075AJC6"/>